<dbReference type="CDD" id="cd01942">
    <property type="entry name" value="ribokinase_group_A"/>
    <property type="match status" value="1"/>
</dbReference>
<comment type="similarity">
    <text evidence="1">Belongs to the carbohydrate kinase PfkB family.</text>
</comment>
<dbReference type="PANTHER" id="PTHR43085:SF46">
    <property type="entry name" value="ADENOSINE KINASE"/>
    <property type="match status" value="1"/>
</dbReference>
<dbReference type="InterPro" id="IPR002173">
    <property type="entry name" value="Carboh/pur_kinase_PfkB_CS"/>
</dbReference>
<feature type="domain" description="Carbohydrate kinase PfkB" evidence="4">
    <location>
        <begin position="34"/>
        <end position="291"/>
    </location>
</feature>
<dbReference type="PANTHER" id="PTHR43085">
    <property type="entry name" value="HEXOKINASE FAMILY MEMBER"/>
    <property type="match status" value="1"/>
</dbReference>
<dbReference type="InterPro" id="IPR029056">
    <property type="entry name" value="Ribokinase-like"/>
</dbReference>
<dbReference type="PROSITE" id="PS00583">
    <property type="entry name" value="PFKB_KINASES_1"/>
    <property type="match status" value="1"/>
</dbReference>
<dbReference type="Gene3D" id="3.40.1190.20">
    <property type="match status" value="1"/>
</dbReference>
<dbReference type="Pfam" id="PF00294">
    <property type="entry name" value="PfkB"/>
    <property type="match status" value="1"/>
</dbReference>
<accession>A0ABW2QTI8</accession>
<evidence type="ECO:0000256" key="2">
    <source>
        <dbReference type="ARBA" id="ARBA00022679"/>
    </source>
</evidence>
<evidence type="ECO:0000313" key="6">
    <source>
        <dbReference type="Proteomes" id="UP001596473"/>
    </source>
</evidence>
<name>A0ABW2QTI8_9NEIS</name>
<protein>
    <submittedName>
        <fullName evidence="5">Carbohydrate kinase family protein</fullName>
    </submittedName>
</protein>
<evidence type="ECO:0000313" key="5">
    <source>
        <dbReference type="EMBL" id="MFC7419073.1"/>
    </source>
</evidence>
<organism evidence="5 6">
    <name type="scientific">Iodobacter arcticus</name>
    <dbReference type="NCBI Taxonomy" id="590593"/>
    <lineage>
        <taxon>Bacteria</taxon>
        <taxon>Pseudomonadati</taxon>
        <taxon>Pseudomonadota</taxon>
        <taxon>Betaproteobacteria</taxon>
        <taxon>Neisseriales</taxon>
        <taxon>Chitinibacteraceae</taxon>
        <taxon>Iodobacter</taxon>
    </lineage>
</organism>
<dbReference type="Proteomes" id="UP001596473">
    <property type="component" value="Unassembled WGS sequence"/>
</dbReference>
<evidence type="ECO:0000256" key="3">
    <source>
        <dbReference type="ARBA" id="ARBA00022777"/>
    </source>
</evidence>
<keyword evidence="6" id="KW-1185">Reference proteome</keyword>
<reference evidence="6" key="1">
    <citation type="journal article" date="2019" name="Int. J. Syst. Evol. Microbiol.">
        <title>The Global Catalogue of Microorganisms (GCM) 10K type strain sequencing project: providing services to taxonomists for standard genome sequencing and annotation.</title>
        <authorList>
            <consortium name="The Broad Institute Genomics Platform"/>
            <consortium name="The Broad Institute Genome Sequencing Center for Infectious Disease"/>
            <person name="Wu L."/>
            <person name="Ma J."/>
        </authorList>
    </citation>
    <scope>NUCLEOTIDE SEQUENCE [LARGE SCALE GENOMIC DNA]</scope>
    <source>
        <strain evidence="6">CCUG 62945</strain>
    </source>
</reference>
<evidence type="ECO:0000259" key="4">
    <source>
        <dbReference type="Pfam" id="PF00294"/>
    </source>
</evidence>
<keyword evidence="3 5" id="KW-0418">Kinase</keyword>
<sequence>MSVLICGSMAYDTIMVFPDRFKNHILPEKIHMLSVSFMVPEMRREFGGCAGNIAYSLKMLGGDPQIMATAGCDFAPYAERLDTLGIRRDSIQEVANTFTGQCFLTTDLDDNQINAFHPGAMSFSHLNRVADVKASIGLAIISPDGKQGMQEHCEQLAAAGIPFVFDPGQGLPMFSKDELLRMISLASYLTVNDYELEMVLNTTGLNIEGLKKAVRVLIVTLGGEGSKIYTDGICHDIPAVAASEVLDPTGCGDAYRAGLLYGISQGWDWPAAGRLASLLGSIKIGFKGGQNHEISREVLAARFEEAFGFALPA</sequence>
<dbReference type="EMBL" id="JBHTBQ010000006">
    <property type="protein sequence ID" value="MFC7419073.1"/>
    <property type="molecule type" value="Genomic_DNA"/>
</dbReference>
<dbReference type="RefSeq" id="WP_380186324.1">
    <property type="nucleotide sequence ID" value="NZ_JBHTBQ010000006.1"/>
</dbReference>
<gene>
    <name evidence="5" type="ORF">ACFQNF_04195</name>
</gene>
<dbReference type="GO" id="GO:0016301">
    <property type="term" value="F:kinase activity"/>
    <property type="evidence" value="ECO:0007669"/>
    <property type="project" value="UniProtKB-KW"/>
</dbReference>
<dbReference type="InterPro" id="IPR011611">
    <property type="entry name" value="PfkB_dom"/>
</dbReference>
<keyword evidence="2" id="KW-0808">Transferase</keyword>
<dbReference type="InterPro" id="IPR050306">
    <property type="entry name" value="PfkB_Carbo_kinase"/>
</dbReference>
<dbReference type="SUPFAM" id="SSF53613">
    <property type="entry name" value="Ribokinase-like"/>
    <property type="match status" value="1"/>
</dbReference>
<proteinExistence type="inferred from homology"/>
<comment type="caution">
    <text evidence="5">The sequence shown here is derived from an EMBL/GenBank/DDBJ whole genome shotgun (WGS) entry which is preliminary data.</text>
</comment>
<evidence type="ECO:0000256" key="1">
    <source>
        <dbReference type="ARBA" id="ARBA00010688"/>
    </source>
</evidence>